<protein>
    <submittedName>
        <fullName evidence="1">Uncharacterized protein</fullName>
    </submittedName>
</protein>
<comment type="caution">
    <text evidence="1">The sequence shown here is derived from an EMBL/GenBank/DDBJ whole genome shotgun (WGS) entry which is preliminary data.</text>
</comment>
<gene>
    <name evidence="1" type="ORF">GCM10022277_12550</name>
</gene>
<accession>A0ABP7MAW0</accession>
<dbReference type="Proteomes" id="UP001501565">
    <property type="component" value="Unassembled WGS sequence"/>
</dbReference>
<dbReference type="EMBL" id="BAABBN010000004">
    <property type="protein sequence ID" value="GAA3918760.1"/>
    <property type="molecule type" value="Genomic_DNA"/>
</dbReference>
<reference evidence="2" key="1">
    <citation type="journal article" date="2019" name="Int. J. Syst. Evol. Microbiol.">
        <title>The Global Catalogue of Microorganisms (GCM) 10K type strain sequencing project: providing services to taxonomists for standard genome sequencing and annotation.</title>
        <authorList>
            <consortium name="The Broad Institute Genomics Platform"/>
            <consortium name="The Broad Institute Genome Sequencing Center for Infectious Disease"/>
            <person name="Wu L."/>
            <person name="Ma J."/>
        </authorList>
    </citation>
    <scope>NUCLEOTIDE SEQUENCE [LARGE SCALE GENOMIC DNA]</scope>
    <source>
        <strain evidence="2">JCM 17551</strain>
    </source>
</reference>
<name>A0ABP7MAW0_9GAMM</name>
<sequence>MRYEGYLKDLNRIHTSEIYGAAVFRAAASVTLNKTMRAKWKLLYELEVQTLKRFHAYMVETNQKILFTWGWSLRGHAEGIVLGLLPWEIAMRMLADGTESYQQTFARLKKHSVPEDEGFFDYVYAHEKAIEAFALKELSFEKESTLVLNALLNNEGVSD</sequence>
<proteinExistence type="predicted"/>
<keyword evidence="2" id="KW-1185">Reference proteome</keyword>
<evidence type="ECO:0000313" key="2">
    <source>
        <dbReference type="Proteomes" id="UP001501565"/>
    </source>
</evidence>
<organism evidence="1 2">
    <name type="scientific">Litoribacillus peritrichatus</name>
    <dbReference type="NCBI Taxonomy" id="718191"/>
    <lineage>
        <taxon>Bacteria</taxon>
        <taxon>Pseudomonadati</taxon>
        <taxon>Pseudomonadota</taxon>
        <taxon>Gammaproteobacteria</taxon>
        <taxon>Oceanospirillales</taxon>
        <taxon>Oceanospirillaceae</taxon>
        <taxon>Litoribacillus</taxon>
    </lineage>
</organism>
<dbReference type="RefSeq" id="WP_344796597.1">
    <property type="nucleotide sequence ID" value="NZ_BAABBN010000004.1"/>
</dbReference>
<evidence type="ECO:0000313" key="1">
    <source>
        <dbReference type="EMBL" id="GAA3918760.1"/>
    </source>
</evidence>